<reference evidence="3" key="2">
    <citation type="journal article" date="2020" name="Microorganisms">
        <title>Osmotic Adaptation and Compatible Solute Biosynthesis of Phototrophic Bacteria as Revealed from Genome Analyses.</title>
        <authorList>
            <person name="Imhoff J.F."/>
            <person name="Rahn T."/>
            <person name="Kunzel S."/>
            <person name="Keller A."/>
            <person name="Neulinger S.C."/>
        </authorList>
    </citation>
    <scope>NUCLEOTIDE SEQUENCE</scope>
    <source>
        <strain evidence="3">IM 151</strain>
    </source>
</reference>
<keyword evidence="2" id="KW-0472">Membrane</keyword>
<dbReference type="Proteomes" id="UP001041814">
    <property type="component" value="Unassembled WGS sequence"/>
</dbReference>
<protein>
    <submittedName>
        <fullName evidence="3">Uncharacterized protein</fullName>
    </submittedName>
</protein>
<name>A0ABS1DXJ5_RUBGE</name>
<organism evidence="3 4">
    <name type="scientific">Rubrivivax gelatinosus</name>
    <name type="common">Rhodocyclus gelatinosus</name>
    <name type="synonym">Rhodopseudomonas gelatinosa</name>
    <dbReference type="NCBI Taxonomy" id="28068"/>
    <lineage>
        <taxon>Bacteria</taxon>
        <taxon>Pseudomonadati</taxon>
        <taxon>Pseudomonadota</taxon>
        <taxon>Betaproteobacteria</taxon>
        <taxon>Burkholderiales</taxon>
        <taxon>Sphaerotilaceae</taxon>
        <taxon>Rubrivivax</taxon>
    </lineage>
</organism>
<dbReference type="EMBL" id="NRRU01000065">
    <property type="protein sequence ID" value="MBK1714370.1"/>
    <property type="molecule type" value="Genomic_DNA"/>
</dbReference>
<feature type="transmembrane region" description="Helical" evidence="2">
    <location>
        <begin position="51"/>
        <end position="74"/>
    </location>
</feature>
<evidence type="ECO:0000313" key="3">
    <source>
        <dbReference type="EMBL" id="MBK1714370.1"/>
    </source>
</evidence>
<evidence type="ECO:0000256" key="1">
    <source>
        <dbReference type="SAM" id="MobiDB-lite"/>
    </source>
</evidence>
<evidence type="ECO:0000313" key="4">
    <source>
        <dbReference type="Proteomes" id="UP001041814"/>
    </source>
</evidence>
<gene>
    <name evidence="3" type="ORF">CKO43_16485</name>
</gene>
<keyword evidence="2" id="KW-1133">Transmembrane helix</keyword>
<keyword evidence="4" id="KW-1185">Reference proteome</keyword>
<keyword evidence="2" id="KW-0812">Transmembrane</keyword>
<comment type="caution">
    <text evidence="3">The sequence shown here is derived from an EMBL/GenBank/DDBJ whole genome shotgun (WGS) entry which is preliminary data.</text>
</comment>
<sequence>MTVFDNEADRPSEFGDTSSSPSLWDEPSRHPDSTLESRRPRAAAPRRRSGGLLPALLVVFGLGLAGITLLAKLFNR</sequence>
<proteinExistence type="predicted"/>
<reference evidence="3" key="1">
    <citation type="submission" date="2017-08" db="EMBL/GenBank/DDBJ databases">
        <authorList>
            <person name="Imhoff J.F."/>
            <person name="Rahn T."/>
            <person name="Kuenzel S."/>
            <person name="Neulinger S.C."/>
        </authorList>
    </citation>
    <scope>NUCLEOTIDE SEQUENCE</scope>
    <source>
        <strain evidence="3">IM 151</strain>
    </source>
</reference>
<evidence type="ECO:0000256" key="2">
    <source>
        <dbReference type="SAM" id="Phobius"/>
    </source>
</evidence>
<accession>A0ABS1DXJ5</accession>
<feature type="compositionally biased region" description="Basic and acidic residues" evidence="1">
    <location>
        <begin position="26"/>
        <end position="39"/>
    </location>
</feature>
<feature type="region of interest" description="Disordered" evidence="1">
    <location>
        <begin position="1"/>
        <end position="47"/>
    </location>
</feature>